<protein>
    <submittedName>
        <fullName evidence="2">Predicted kinase, aminoglycoside phosphotransferase (APT) family</fullName>
    </submittedName>
</protein>
<evidence type="ECO:0000313" key="2">
    <source>
        <dbReference type="EMBL" id="SIQ08884.1"/>
    </source>
</evidence>
<accession>A0A1N6PWX2</accession>
<keyword evidence="2" id="KW-0418">Kinase</keyword>
<feature type="domain" description="Aminoglycoside phosphotransferase" evidence="1">
    <location>
        <begin position="27"/>
        <end position="271"/>
    </location>
</feature>
<sequence length="336" mass="37454">MNEQMRSALEEFIRREAGADRVSIKEAKLLSGGSIQENWFIQAEVAGGAFAPELKLVVRTDAPSGVSGSHCRAEEFALLRAAHAAGVTVPEPLWLCRDASLIGKQFFVMRFVGGIAASHVVVRDAKLGGDRRVLLERLGAELGRIHSIRPPRDDLAFLPSPGSSPALQHVARMRRFLDAHRTAHPALEWGLRWLEINAPERGELVLCHRDFRTGNYMVDENGLTAILDWEFSGWGDPLEDVGWFCAKCWRFGGKGEAGGVGAREDFYRGYASVTGRRLEDEDIHYWEVMAHLNWAVIAVQQAERHLSGEETSLMLALTGHIVPELEYEILMMTEAR</sequence>
<dbReference type="GO" id="GO:0016301">
    <property type="term" value="F:kinase activity"/>
    <property type="evidence" value="ECO:0007669"/>
    <property type="project" value="UniProtKB-KW"/>
</dbReference>
<dbReference type="Gene3D" id="3.30.200.20">
    <property type="entry name" value="Phosphorylase Kinase, domain 1"/>
    <property type="match status" value="1"/>
</dbReference>
<name>A0A1N6PWX2_9RHOO</name>
<gene>
    <name evidence="2" type="ORF">SAMN05421829_102237</name>
</gene>
<keyword evidence="3" id="KW-1185">Reference proteome</keyword>
<dbReference type="InterPro" id="IPR041726">
    <property type="entry name" value="ACAD10_11_N"/>
</dbReference>
<keyword evidence="2" id="KW-0808">Transferase</keyword>
<evidence type="ECO:0000313" key="3">
    <source>
        <dbReference type="Proteomes" id="UP000186819"/>
    </source>
</evidence>
<dbReference type="CDD" id="cd05154">
    <property type="entry name" value="ACAD10_11_N-like"/>
    <property type="match status" value="1"/>
</dbReference>
<dbReference type="OrthoDB" id="179763at2"/>
<dbReference type="Proteomes" id="UP000186819">
    <property type="component" value="Unassembled WGS sequence"/>
</dbReference>
<organism evidence="2 3">
    <name type="scientific">Aromatoleum tolulyticum</name>
    <dbReference type="NCBI Taxonomy" id="34027"/>
    <lineage>
        <taxon>Bacteria</taxon>
        <taxon>Pseudomonadati</taxon>
        <taxon>Pseudomonadota</taxon>
        <taxon>Betaproteobacteria</taxon>
        <taxon>Rhodocyclales</taxon>
        <taxon>Rhodocyclaceae</taxon>
        <taxon>Aromatoleum</taxon>
    </lineage>
</organism>
<dbReference type="InterPro" id="IPR011009">
    <property type="entry name" value="Kinase-like_dom_sf"/>
</dbReference>
<dbReference type="PANTHER" id="PTHR21310">
    <property type="entry name" value="AMINOGLYCOSIDE PHOSPHOTRANSFERASE-RELATED-RELATED"/>
    <property type="match status" value="1"/>
</dbReference>
<dbReference type="InterPro" id="IPR051678">
    <property type="entry name" value="AGP_Transferase"/>
</dbReference>
<dbReference type="AlphaFoldDB" id="A0A1N6PWX2"/>
<dbReference type="Pfam" id="PF01636">
    <property type="entry name" value="APH"/>
    <property type="match status" value="1"/>
</dbReference>
<proteinExistence type="predicted"/>
<dbReference type="RefSeq" id="WP_076600750.1">
    <property type="nucleotide sequence ID" value="NZ_FTMD01000002.1"/>
</dbReference>
<dbReference type="STRING" id="34027.SAMN05421829_102237"/>
<dbReference type="SUPFAM" id="SSF56112">
    <property type="entry name" value="Protein kinase-like (PK-like)"/>
    <property type="match status" value="1"/>
</dbReference>
<dbReference type="Gene3D" id="3.90.1200.10">
    <property type="match status" value="1"/>
</dbReference>
<dbReference type="PANTHER" id="PTHR21310:SF57">
    <property type="entry name" value="BLR2944 PROTEIN"/>
    <property type="match status" value="1"/>
</dbReference>
<dbReference type="InterPro" id="IPR002575">
    <property type="entry name" value="Aminoglycoside_PTrfase"/>
</dbReference>
<evidence type="ECO:0000259" key="1">
    <source>
        <dbReference type="Pfam" id="PF01636"/>
    </source>
</evidence>
<dbReference type="EMBL" id="FTMD01000002">
    <property type="protein sequence ID" value="SIQ08884.1"/>
    <property type="molecule type" value="Genomic_DNA"/>
</dbReference>
<reference evidence="3" key="1">
    <citation type="submission" date="2017-01" db="EMBL/GenBank/DDBJ databases">
        <authorList>
            <person name="Varghese N."/>
            <person name="Submissions S."/>
        </authorList>
    </citation>
    <scope>NUCLEOTIDE SEQUENCE [LARGE SCALE GENOMIC DNA]</scope>
    <source>
        <strain evidence="3">ATCC 51758</strain>
    </source>
</reference>